<dbReference type="SUPFAM" id="SSF56112">
    <property type="entry name" value="Protein kinase-like (PK-like)"/>
    <property type="match status" value="1"/>
</dbReference>
<evidence type="ECO:0000313" key="1">
    <source>
        <dbReference type="EMBL" id="GGA05253.1"/>
    </source>
</evidence>
<accession>A0A916VM64</accession>
<reference evidence="1" key="1">
    <citation type="journal article" date="2014" name="Int. J. Syst. Evol. Microbiol.">
        <title>Complete genome sequence of Corynebacterium casei LMG S-19264T (=DSM 44701T), isolated from a smear-ripened cheese.</title>
        <authorList>
            <consortium name="US DOE Joint Genome Institute (JGI-PGF)"/>
            <person name="Walter F."/>
            <person name="Albersmeier A."/>
            <person name="Kalinowski J."/>
            <person name="Ruckert C."/>
        </authorList>
    </citation>
    <scope>NUCLEOTIDE SEQUENCE</scope>
    <source>
        <strain evidence="1">CGMCC 1.15880</strain>
    </source>
</reference>
<evidence type="ECO:0008006" key="3">
    <source>
        <dbReference type="Google" id="ProtNLM"/>
    </source>
</evidence>
<reference evidence="1" key="2">
    <citation type="submission" date="2020-09" db="EMBL/GenBank/DDBJ databases">
        <authorList>
            <person name="Sun Q."/>
            <person name="Zhou Y."/>
        </authorList>
    </citation>
    <scope>NUCLEOTIDE SEQUENCE</scope>
    <source>
        <strain evidence="1">CGMCC 1.15880</strain>
    </source>
</reference>
<sequence length="334" mass="38217">MVEQIWNGVDIAQRAERLFEKRVLKVIAPGGRKRGSIRIVFTDETIIATRRDSLEETKAEAHILEQLTKHTTSCAGFLAMDGDVMFQTDVGQHRLGQYIRLQDVSDWEDVAVNSVRSLFDVHVAGNASTLPQDLKSCFLSSRWIKMFVNDPARVAKKLGQPIPEYDMDALAEIVKTPERRFIKWDCRAGNAATDETGKIRWFDFEYAGLRHGAEDFAWLVADENWPLQADTMVSIIKQEYGRGEDRSWESYRSYLEVFATLQAINRILQVFRGVKRKGWISEQRALHYDDVGINPRLAIHLCENGRILADRNTVTRPIVPVFEAARRAFAETMN</sequence>
<gene>
    <name evidence="1" type="ORF">GCM10011498_00980</name>
</gene>
<dbReference type="RefSeq" id="WP_188669869.1">
    <property type="nucleotide sequence ID" value="NZ_BMKA01000001.1"/>
</dbReference>
<dbReference type="EMBL" id="BMKA01000001">
    <property type="protein sequence ID" value="GGA05253.1"/>
    <property type="molecule type" value="Genomic_DNA"/>
</dbReference>
<protein>
    <recommendedName>
        <fullName evidence="3">Aminoglycoside phosphotransferase domain-containing protein</fullName>
    </recommendedName>
</protein>
<evidence type="ECO:0000313" key="2">
    <source>
        <dbReference type="Proteomes" id="UP000628017"/>
    </source>
</evidence>
<dbReference type="AlphaFoldDB" id="A0A916VM64"/>
<organism evidence="1 2">
    <name type="scientific">Neptunicoccus cionae</name>
    <dbReference type="NCBI Taxonomy" id="2035344"/>
    <lineage>
        <taxon>Bacteria</taxon>
        <taxon>Pseudomonadati</taxon>
        <taxon>Pseudomonadota</taxon>
        <taxon>Alphaproteobacteria</taxon>
        <taxon>Rhodobacterales</taxon>
        <taxon>Paracoccaceae</taxon>
        <taxon>Neptunicoccus</taxon>
    </lineage>
</organism>
<keyword evidence="2" id="KW-1185">Reference proteome</keyword>
<dbReference type="Proteomes" id="UP000628017">
    <property type="component" value="Unassembled WGS sequence"/>
</dbReference>
<comment type="caution">
    <text evidence="1">The sequence shown here is derived from an EMBL/GenBank/DDBJ whole genome shotgun (WGS) entry which is preliminary data.</text>
</comment>
<dbReference type="InterPro" id="IPR011009">
    <property type="entry name" value="Kinase-like_dom_sf"/>
</dbReference>
<proteinExistence type="predicted"/>
<name>A0A916VM64_9RHOB</name>
<dbReference type="Gene3D" id="3.90.1200.10">
    <property type="match status" value="1"/>
</dbReference>